<gene>
    <name evidence="1" type="ORF">VZ94_08115</name>
</gene>
<dbReference type="InterPro" id="IPR001646">
    <property type="entry name" value="5peptide_repeat"/>
</dbReference>
<dbReference type="AlphaFoldDB" id="A0A0F3IJQ4"/>
<reference evidence="1 2" key="2">
    <citation type="journal article" date="2016" name="Microb. Ecol.">
        <title>Genome Characteristics of a Novel Type I Methanotroph (Sn10-6) Isolated from a Flooded Indian Rice Field.</title>
        <authorList>
            <person name="Rahalkar M.C."/>
            <person name="Pandit P.S."/>
            <person name="Dhakephalkar P.K."/>
            <person name="Pore S."/>
            <person name="Arora P."/>
            <person name="Kapse N."/>
        </authorList>
    </citation>
    <scope>NUCLEOTIDE SEQUENCE [LARGE SCALE GENOMIC DNA]</scope>
    <source>
        <strain evidence="1 2">Sn10-6</strain>
    </source>
</reference>
<name>A0A0F3IJQ4_9GAMM</name>
<proteinExistence type="predicted"/>
<comment type="caution">
    <text evidence="1">The sequence shown here is derived from an EMBL/GenBank/DDBJ whole genome shotgun (WGS) entry which is preliminary data.</text>
</comment>
<protein>
    <recommendedName>
        <fullName evidence="3">Pentapeptide repeat-containing protein</fullName>
    </recommendedName>
</protein>
<dbReference type="SUPFAM" id="SSF141571">
    <property type="entry name" value="Pentapeptide repeat-like"/>
    <property type="match status" value="1"/>
</dbReference>
<evidence type="ECO:0000313" key="2">
    <source>
        <dbReference type="Proteomes" id="UP000033684"/>
    </source>
</evidence>
<dbReference type="Proteomes" id="UP000033684">
    <property type="component" value="Unassembled WGS sequence"/>
</dbReference>
<dbReference type="Pfam" id="PF00805">
    <property type="entry name" value="Pentapeptide"/>
    <property type="match status" value="1"/>
</dbReference>
<organism evidence="1 2">
    <name type="scientific">Methylocucumis oryzae</name>
    <dbReference type="NCBI Taxonomy" id="1632867"/>
    <lineage>
        <taxon>Bacteria</taxon>
        <taxon>Pseudomonadati</taxon>
        <taxon>Pseudomonadota</taxon>
        <taxon>Gammaproteobacteria</taxon>
        <taxon>Methylococcales</taxon>
        <taxon>Methylococcaceae</taxon>
        <taxon>Methylocucumis</taxon>
    </lineage>
</organism>
<accession>A0A0F3IJQ4</accession>
<evidence type="ECO:0008006" key="3">
    <source>
        <dbReference type="Google" id="ProtNLM"/>
    </source>
</evidence>
<evidence type="ECO:0000313" key="1">
    <source>
        <dbReference type="EMBL" id="KJV06931.1"/>
    </source>
</evidence>
<sequence>MAQILTNAKFYGSDLTKAKLEKVTLASTDFSGAIMTELQLKTTDKYILDKPCIINKNIKLITQSMIYTETEEVEATCANWSSTKQDQKKSIFTFWVNLACQDRTEQHAVADKITSRVFNNNFWPERIGVWQGLATSLEQALQKPEECKGLAALPEDSKTKIKAIAKEETKIHQKL</sequence>
<reference evidence="2" key="1">
    <citation type="submission" date="2015-03" db="EMBL/GenBank/DDBJ databases">
        <title>Draft genome sequence of a novel methanotroph (Sn10-6) isolated from flooded ricefield rhizosphere in India.</title>
        <authorList>
            <person name="Pandit P.S."/>
            <person name="Pore S.D."/>
            <person name="Arora P."/>
            <person name="Kapse N.G."/>
            <person name="Dhakephalkar P.K."/>
            <person name="Rahalkar M.C."/>
        </authorList>
    </citation>
    <scope>NUCLEOTIDE SEQUENCE [LARGE SCALE GENOMIC DNA]</scope>
    <source>
        <strain evidence="2">Sn10-6</strain>
    </source>
</reference>
<dbReference type="Gene3D" id="2.160.20.80">
    <property type="entry name" value="E3 ubiquitin-protein ligase SopA"/>
    <property type="match status" value="1"/>
</dbReference>
<keyword evidence="2" id="KW-1185">Reference proteome</keyword>
<dbReference type="EMBL" id="LAJX01000074">
    <property type="protein sequence ID" value="KJV06931.1"/>
    <property type="molecule type" value="Genomic_DNA"/>
</dbReference>